<name>A0A9D3YUW1_DREPO</name>
<evidence type="ECO:0000256" key="1">
    <source>
        <dbReference type="SAM" id="MobiDB-lite"/>
    </source>
</evidence>
<evidence type="ECO:0000313" key="3">
    <source>
        <dbReference type="Proteomes" id="UP000828390"/>
    </source>
</evidence>
<accession>A0A9D3YUW1</accession>
<sequence length="56" mass="6054">MSSTRDIKRGCSVSVPYTGHLKEPMTPLESGRFLYPARSPTNTSVGAESTVTTHTI</sequence>
<feature type="compositionally biased region" description="Polar residues" evidence="1">
    <location>
        <begin position="39"/>
        <end position="56"/>
    </location>
</feature>
<feature type="region of interest" description="Disordered" evidence="1">
    <location>
        <begin position="35"/>
        <end position="56"/>
    </location>
</feature>
<comment type="caution">
    <text evidence="2">The sequence shown here is derived from an EMBL/GenBank/DDBJ whole genome shotgun (WGS) entry which is preliminary data.</text>
</comment>
<dbReference type="EMBL" id="JAIWYP010000015">
    <property type="protein sequence ID" value="KAH3704981.1"/>
    <property type="molecule type" value="Genomic_DNA"/>
</dbReference>
<protein>
    <submittedName>
        <fullName evidence="2">Uncharacterized protein</fullName>
    </submittedName>
</protein>
<evidence type="ECO:0000313" key="2">
    <source>
        <dbReference type="EMBL" id="KAH3704981.1"/>
    </source>
</evidence>
<proteinExistence type="predicted"/>
<reference evidence="2" key="1">
    <citation type="journal article" date="2019" name="bioRxiv">
        <title>The Genome of the Zebra Mussel, Dreissena polymorpha: A Resource for Invasive Species Research.</title>
        <authorList>
            <person name="McCartney M.A."/>
            <person name="Auch B."/>
            <person name="Kono T."/>
            <person name="Mallez S."/>
            <person name="Zhang Y."/>
            <person name="Obille A."/>
            <person name="Becker A."/>
            <person name="Abrahante J.E."/>
            <person name="Garbe J."/>
            <person name="Badalamenti J.P."/>
            <person name="Herman A."/>
            <person name="Mangelson H."/>
            <person name="Liachko I."/>
            <person name="Sullivan S."/>
            <person name="Sone E.D."/>
            <person name="Koren S."/>
            <person name="Silverstein K.A.T."/>
            <person name="Beckman K.B."/>
            <person name="Gohl D.M."/>
        </authorList>
    </citation>
    <scope>NUCLEOTIDE SEQUENCE</scope>
    <source>
        <strain evidence="2">Duluth1</strain>
        <tissue evidence="2">Whole animal</tissue>
    </source>
</reference>
<reference evidence="2" key="2">
    <citation type="submission" date="2020-11" db="EMBL/GenBank/DDBJ databases">
        <authorList>
            <person name="McCartney M.A."/>
            <person name="Auch B."/>
            <person name="Kono T."/>
            <person name="Mallez S."/>
            <person name="Becker A."/>
            <person name="Gohl D.M."/>
            <person name="Silverstein K.A.T."/>
            <person name="Koren S."/>
            <person name="Bechman K.B."/>
            <person name="Herman A."/>
            <person name="Abrahante J.E."/>
            <person name="Garbe J."/>
        </authorList>
    </citation>
    <scope>NUCLEOTIDE SEQUENCE</scope>
    <source>
        <strain evidence="2">Duluth1</strain>
        <tissue evidence="2">Whole animal</tissue>
    </source>
</reference>
<dbReference type="Proteomes" id="UP000828390">
    <property type="component" value="Unassembled WGS sequence"/>
</dbReference>
<gene>
    <name evidence="2" type="ORF">DPMN_080043</name>
</gene>
<dbReference type="AlphaFoldDB" id="A0A9D3YUW1"/>
<organism evidence="2 3">
    <name type="scientific">Dreissena polymorpha</name>
    <name type="common">Zebra mussel</name>
    <name type="synonym">Mytilus polymorpha</name>
    <dbReference type="NCBI Taxonomy" id="45954"/>
    <lineage>
        <taxon>Eukaryota</taxon>
        <taxon>Metazoa</taxon>
        <taxon>Spiralia</taxon>
        <taxon>Lophotrochozoa</taxon>
        <taxon>Mollusca</taxon>
        <taxon>Bivalvia</taxon>
        <taxon>Autobranchia</taxon>
        <taxon>Heteroconchia</taxon>
        <taxon>Euheterodonta</taxon>
        <taxon>Imparidentia</taxon>
        <taxon>Neoheterodontei</taxon>
        <taxon>Myida</taxon>
        <taxon>Dreissenoidea</taxon>
        <taxon>Dreissenidae</taxon>
        <taxon>Dreissena</taxon>
    </lineage>
</organism>
<keyword evidence="3" id="KW-1185">Reference proteome</keyword>